<evidence type="ECO:0000256" key="5">
    <source>
        <dbReference type="ARBA" id="ARBA00022723"/>
    </source>
</evidence>
<evidence type="ECO:0000313" key="10">
    <source>
        <dbReference type="EMBL" id="KOO39598.1"/>
    </source>
</evidence>
<keyword evidence="7 9" id="KW-0378">Hydrolase</keyword>
<comment type="subcellular location">
    <subcellularLocation>
        <location evidence="9">Cytoplasm</location>
    </subcellularLocation>
</comment>
<dbReference type="InterPro" id="IPR023091">
    <property type="entry name" value="MetalPrtase_cat_dom_sf_prd"/>
</dbReference>
<dbReference type="AlphaFoldDB" id="A0A0M0KMH2"/>
<dbReference type="Gene3D" id="3.40.390.30">
    <property type="entry name" value="Metalloproteases ('zincins'), catalytic domain"/>
    <property type="match status" value="1"/>
</dbReference>
<keyword evidence="8 9" id="KW-0862">Zinc</keyword>
<dbReference type="PROSITE" id="PS01306">
    <property type="entry name" value="UPF0054"/>
    <property type="match status" value="1"/>
</dbReference>
<evidence type="ECO:0000256" key="3">
    <source>
        <dbReference type="ARBA" id="ARBA00022552"/>
    </source>
</evidence>
<evidence type="ECO:0000256" key="7">
    <source>
        <dbReference type="ARBA" id="ARBA00022801"/>
    </source>
</evidence>
<reference evidence="10" key="1">
    <citation type="submission" date="2015-08" db="EMBL/GenBank/DDBJ databases">
        <title>Complete DNA Sequence of Pseudomonas syringae pv. actinidiae, the Causal Agent of Kiwifruit Canker Disease.</title>
        <authorList>
            <person name="Rikkerink E.H.A."/>
            <person name="Fineran P.C."/>
        </authorList>
    </citation>
    <scope>NUCLEOTIDE SEQUENCE</scope>
    <source>
        <strain evidence="10">DSM 13666</strain>
    </source>
</reference>
<dbReference type="InterPro" id="IPR020549">
    <property type="entry name" value="YbeY_CS"/>
</dbReference>
<feature type="binding site" evidence="9">
    <location>
        <position position="128"/>
    </location>
    <ligand>
        <name>Zn(2+)</name>
        <dbReference type="ChEBI" id="CHEBI:29105"/>
        <note>catalytic</note>
    </ligand>
</feature>
<dbReference type="GO" id="GO:0004222">
    <property type="term" value="F:metalloendopeptidase activity"/>
    <property type="evidence" value="ECO:0007669"/>
    <property type="project" value="InterPro"/>
</dbReference>
<comment type="function">
    <text evidence="9">Single strand-specific metallo-endoribonuclease involved in late-stage 70S ribosome quality control and in maturation of the 3' terminus of the 16S rRNA.</text>
</comment>
<dbReference type="EMBL" id="LILD01000001">
    <property type="protein sequence ID" value="KOO39598.1"/>
    <property type="molecule type" value="Genomic_DNA"/>
</dbReference>
<keyword evidence="4 9" id="KW-0540">Nuclease</keyword>
<dbReference type="NCBIfam" id="TIGR00043">
    <property type="entry name" value="rRNA maturation RNase YbeY"/>
    <property type="match status" value="1"/>
</dbReference>
<name>A0A0M0KMH2_ALKHA</name>
<dbReference type="GO" id="GO:0004521">
    <property type="term" value="F:RNA endonuclease activity"/>
    <property type="evidence" value="ECO:0007669"/>
    <property type="project" value="UniProtKB-UniRule"/>
</dbReference>
<keyword evidence="2 9" id="KW-0690">Ribosome biogenesis</keyword>
<dbReference type="PATRIC" id="fig|136160.3.peg.2952"/>
<keyword evidence="6 9" id="KW-0255">Endonuclease</keyword>
<comment type="cofactor">
    <cofactor evidence="9">
        <name>Zn(2+)</name>
        <dbReference type="ChEBI" id="CHEBI:29105"/>
    </cofactor>
    <text evidence="9">Binds 1 zinc ion.</text>
</comment>
<dbReference type="RefSeq" id="WP_053431523.1">
    <property type="nucleotide sequence ID" value="NZ_CP040441.1"/>
</dbReference>
<proteinExistence type="inferred from homology"/>
<accession>A0A0M0KMH2</accession>
<feature type="binding site" evidence="9">
    <location>
        <position position="134"/>
    </location>
    <ligand>
        <name>Zn(2+)</name>
        <dbReference type="ChEBI" id="CHEBI:29105"/>
        <note>catalytic</note>
    </ligand>
</feature>
<gene>
    <name evidence="9" type="primary">ybeY</name>
    <name evidence="10" type="ORF">AMD02_12635</name>
</gene>
<dbReference type="GO" id="GO:0006364">
    <property type="term" value="P:rRNA processing"/>
    <property type="evidence" value="ECO:0007669"/>
    <property type="project" value="UniProtKB-UniRule"/>
</dbReference>
<evidence type="ECO:0000256" key="9">
    <source>
        <dbReference type="HAMAP-Rule" id="MF_00009"/>
    </source>
</evidence>
<protein>
    <recommendedName>
        <fullName evidence="9">Endoribonuclease YbeY</fullName>
        <ecNumber evidence="9">3.1.-.-</ecNumber>
    </recommendedName>
</protein>
<evidence type="ECO:0000256" key="4">
    <source>
        <dbReference type="ARBA" id="ARBA00022722"/>
    </source>
</evidence>
<dbReference type="GO" id="GO:0008270">
    <property type="term" value="F:zinc ion binding"/>
    <property type="evidence" value="ECO:0007669"/>
    <property type="project" value="UniProtKB-UniRule"/>
</dbReference>
<dbReference type="EC" id="3.1.-.-" evidence="9"/>
<dbReference type="PANTHER" id="PTHR46986:SF1">
    <property type="entry name" value="ENDORIBONUCLEASE YBEY, CHLOROPLASTIC"/>
    <property type="match status" value="1"/>
</dbReference>
<feature type="binding site" evidence="9">
    <location>
        <position position="124"/>
    </location>
    <ligand>
        <name>Zn(2+)</name>
        <dbReference type="ChEBI" id="CHEBI:29105"/>
        <note>catalytic</note>
    </ligand>
</feature>
<dbReference type="Pfam" id="PF02130">
    <property type="entry name" value="YbeY"/>
    <property type="match status" value="1"/>
</dbReference>
<evidence type="ECO:0000256" key="1">
    <source>
        <dbReference type="ARBA" id="ARBA00010875"/>
    </source>
</evidence>
<keyword evidence="5 9" id="KW-0479">Metal-binding</keyword>
<dbReference type="GeneID" id="87596983"/>
<keyword evidence="9" id="KW-0963">Cytoplasm</keyword>
<comment type="caution">
    <text evidence="10">The sequence shown here is derived from an EMBL/GenBank/DDBJ whole genome shotgun (WGS) entry which is preliminary data.</text>
</comment>
<evidence type="ECO:0000256" key="8">
    <source>
        <dbReference type="ARBA" id="ARBA00022833"/>
    </source>
</evidence>
<accession>A0A4Y7X1W3</accession>
<dbReference type="InterPro" id="IPR002036">
    <property type="entry name" value="YbeY"/>
</dbReference>
<organism evidence="10">
    <name type="scientific">Halalkalibacterium halodurans</name>
    <name type="common">Bacillus halodurans</name>
    <dbReference type="NCBI Taxonomy" id="86665"/>
    <lineage>
        <taxon>Bacteria</taxon>
        <taxon>Bacillati</taxon>
        <taxon>Bacillota</taxon>
        <taxon>Bacilli</taxon>
        <taxon>Bacillales</taxon>
        <taxon>Bacillaceae</taxon>
        <taxon>Halalkalibacterium (ex Joshi et al. 2022)</taxon>
    </lineage>
</organism>
<dbReference type="HAMAP" id="MF_00009">
    <property type="entry name" value="Endoribonucl_YbeY"/>
    <property type="match status" value="1"/>
</dbReference>
<evidence type="ECO:0000256" key="2">
    <source>
        <dbReference type="ARBA" id="ARBA00022517"/>
    </source>
</evidence>
<comment type="similarity">
    <text evidence="1 9">Belongs to the endoribonuclease YbeY family.</text>
</comment>
<dbReference type="GO" id="GO:0005737">
    <property type="term" value="C:cytoplasm"/>
    <property type="evidence" value="ECO:0007669"/>
    <property type="project" value="UniProtKB-SubCell"/>
</dbReference>
<sequence length="159" mass="18234">MNIQIDMIDHTDTLTEKQETLIRELLHEAARYEKLAEGTYELSLSFVSDEEIQELNRDYRGKDQPTDVISFALNEVGEGEQPVEPEAGTPNLLGDIIVSIPRCQEQAEAYGHSFERELGFLIVHGFLHLLGYDHMSEDEEKKMFMRQEDILTAYGLTRS</sequence>
<dbReference type="PANTHER" id="PTHR46986">
    <property type="entry name" value="ENDORIBONUCLEASE YBEY, CHLOROPLASTIC"/>
    <property type="match status" value="1"/>
</dbReference>
<dbReference type="SUPFAM" id="SSF55486">
    <property type="entry name" value="Metalloproteases ('zincins'), catalytic domain"/>
    <property type="match status" value="1"/>
</dbReference>
<evidence type="ECO:0000256" key="6">
    <source>
        <dbReference type="ARBA" id="ARBA00022759"/>
    </source>
</evidence>
<keyword evidence="3 9" id="KW-0698">rRNA processing</keyword>